<evidence type="ECO:0000313" key="2">
    <source>
        <dbReference type="Proteomes" id="UP000016511"/>
    </source>
</evidence>
<protein>
    <submittedName>
        <fullName evidence="1">Uncharacterized protein</fullName>
    </submittedName>
</protein>
<accession>U1WQ36</accession>
<dbReference type="Proteomes" id="UP000016511">
    <property type="component" value="Unassembled WGS sequence"/>
</dbReference>
<organism evidence="1 2">
    <name type="scientific">Aneurinibacillus aneurinilyticus ATCC 12856</name>
    <dbReference type="NCBI Taxonomy" id="649747"/>
    <lineage>
        <taxon>Bacteria</taxon>
        <taxon>Bacillati</taxon>
        <taxon>Bacillota</taxon>
        <taxon>Bacilli</taxon>
        <taxon>Bacillales</taxon>
        <taxon>Paenibacillaceae</taxon>
        <taxon>Aneurinibacillus group</taxon>
        <taxon>Aneurinibacillus</taxon>
    </lineage>
</organism>
<proteinExistence type="predicted"/>
<keyword evidence="2" id="KW-1185">Reference proteome</keyword>
<dbReference type="STRING" id="649747.HMPREF0083_06084"/>
<comment type="caution">
    <text evidence="1">The sequence shown here is derived from an EMBL/GenBank/DDBJ whole genome shotgun (WGS) entry which is preliminary data.</text>
</comment>
<dbReference type="EMBL" id="AWSJ01000387">
    <property type="protein sequence ID" value="ERI04398.1"/>
    <property type="molecule type" value="Genomic_DNA"/>
</dbReference>
<evidence type="ECO:0000313" key="1">
    <source>
        <dbReference type="EMBL" id="ERI04398.1"/>
    </source>
</evidence>
<name>U1WQ36_ANEAE</name>
<sequence>MEEGTGYVSELTALWAKIKMEKAKSLSVFYVVWKQCRYD</sequence>
<dbReference type="AlphaFoldDB" id="U1WQ36"/>
<dbReference type="PATRIC" id="fig|649747.3.peg.5434"/>
<gene>
    <name evidence="1" type="ORF">HMPREF0083_06084</name>
</gene>
<dbReference type="HOGENOM" id="CLU_3303898_0_0_9"/>
<reference evidence="1 2" key="1">
    <citation type="submission" date="2013-08" db="EMBL/GenBank/DDBJ databases">
        <authorList>
            <person name="Weinstock G."/>
            <person name="Sodergren E."/>
            <person name="Wylie T."/>
            <person name="Fulton L."/>
            <person name="Fulton R."/>
            <person name="Fronick C."/>
            <person name="O'Laughlin M."/>
            <person name="Godfrey J."/>
            <person name="Miner T."/>
            <person name="Herter B."/>
            <person name="Appelbaum E."/>
            <person name="Cordes M."/>
            <person name="Lek S."/>
            <person name="Wollam A."/>
            <person name="Pepin K.H."/>
            <person name="Palsikar V.B."/>
            <person name="Mitreva M."/>
            <person name="Wilson R.K."/>
        </authorList>
    </citation>
    <scope>NUCLEOTIDE SEQUENCE [LARGE SCALE GENOMIC DNA]</scope>
    <source>
        <strain evidence="1 2">ATCC 12856</strain>
    </source>
</reference>